<dbReference type="InterPro" id="IPR003594">
    <property type="entry name" value="HATPase_dom"/>
</dbReference>
<keyword evidence="4" id="KW-0808">Transferase</keyword>
<dbReference type="PANTHER" id="PTHR45453:SF1">
    <property type="entry name" value="PHOSPHATE REGULON SENSOR PROTEIN PHOR"/>
    <property type="match status" value="1"/>
</dbReference>
<comment type="catalytic activity">
    <reaction evidence="1">
        <text>ATP + protein L-histidine = ADP + protein N-phospho-L-histidine.</text>
        <dbReference type="EC" id="2.7.13.3"/>
    </reaction>
</comment>
<dbReference type="Gene3D" id="3.30.565.10">
    <property type="entry name" value="Histidine kinase-like ATPase, C-terminal domain"/>
    <property type="match status" value="1"/>
</dbReference>
<evidence type="ECO:0000256" key="3">
    <source>
        <dbReference type="ARBA" id="ARBA00022553"/>
    </source>
</evidence>
<dbReference type="EMBL" id="CP139487">
    <property type="protein sequence ID" value="WPU64034.1"/>
    <property type="molecule type" value="Genomic_DNA"/>
</dbReference>
<dbReference type="GO" id="GO:0016036">
    <property type="term" value="P:cellular response to phosphate starvation"/>
    <property type="evidence" value="ECO:0007669"/>
    <property type="project" value="TreeGrafter"/>
</dbReference>
<keyword evidence="5 9" id="KW-0418">Kinase</keyword>
<proteinExistence type="predicted"/>
<feature type="transmembrane region" description="Helical" evidence="7">
    <location>
        <begin position="61"/>
        <end position="80"/>
    </location>
</feature>
<evidence type="ECO:0000256" key="4">
    <source>
        <dbReference type="ARBA" id="ARBA00022679"/>
    </source>
</evidence>
<dbReference type="InterPro" id="IPR003661">
    <property type="entry name" value="HisK_dim/P_dom"/>
</dbReference>
<dbReference type="InterPro" id="IPR005467">
    <property type="entry name" value="His_kinase_dom"/>
</dbReference>
<keyword evidence="7" id="KW-1133">Transmembrane helix</keyword>
<dbReference type="InterPro" id="IPR036890">
    <property type="entry name" value="HATPase_C_sf"/>
</dbReference>
<dbReference type="CDD" id="cd00082">
    <property type="entry name" value="HisKA"/>
    <property type="match status" value="1"/>
</dbReference>
<keyword evidence="7" id="KW-0472">Membrane</keyword>
<dbReference type="SUPFAM" id="SSF55874">
    <property type="entry name" value="ATPase domain of HSP90 chaperone/DNA topoisomerase II/histidine kinase"/>
    <property type="match status" value="1"/>
</dbReference>
<sequence length="307" mass="35779">MDVNKTRRWFYGLTLLWVFMLLGLGSWWLFLVFKLHSTMSELNLPELGSQSRFLNMMRWEGTFFFIFLVLLGGSLFLMYFRDMKKSKAMQAFFSSLSHELKTPLASMRLQAEVIKDMIEDETHDHDTLSNLTKRLIEDTHKLESELEKSLQLSRIEQDAPLTLVPVSIERFIKRQEQKLQSPLKVELKMDMDAREVMADELALNLIFRNLFENTLRHNKDTKQVSIACRKHGPCVEITYDDHGKKFTGDMNLLGSLFYKFESSKGSGIGLYLIKNLMRKMQGQLEILNADRLKFRLTFLAPTGETDV</sequence>
<dbReference type="PROSITE" id="PS50109">
    <property type="entry name" value="HIS_KIN"/>
    <property type="match status" value="1"/>
</dbReference>
<keyword evidence="3" id="KW-0597">Phosphoprotein</keyword>
<organism evidence="9 10">
    <name type="scientific">Peredibacter starrii</name>
    <dbReference type="NCBI Taxonomy" id="28202"/>
    <lineage>
        <taxon>Bacteria</taxon>
        <taxon>Pseudomonadati</taxon>
        <taxon>Bdellovibrionota</taxon>
        <taxon>Bacteriovoracia</taxon>
        <taxon>Bacteriovoracales</taxon>
        <taxon>Bacteriovoracaceae</taxon>
        <taxon>Peredibacter</taxon>
    </lineage>
</organism>
<protein>
    <recommendedName>
        <fullName evidence="2">histidine kinase</fullName>
        <ecNumber evidence="2">2.7.13.3</ecNumber>
    </recommendedName>
</protein>
<accession>A0AAX4HL94</accession>
<dbReference type="Pfam" id="PF02518">
    <property type="entry name" value="HATPase_c"/>
    <property type="match status" value="1"/>
</dbReference>
<dbReference type="GO" id="GO:0000155">
    <property type="term" value="F:phosphorelay sensor kinase activity"/>
    <property type="evidence" value="ECO:0007669"/>
    <property type="project" value="InterPro"/>
</dbReference>
<keyword evidence="10" id="KW-1185">Reference proteome</keyword>
<evidence type="ECO:0000256" key="1">
    <source>
        <dbReference type="ARBA" id="ARBA00000085"/>
    </source>
</evidence>
<feature type="transmembrane region" description="Helical" evidence="7">
    <location>
        <begin position="9"/>
        <end position="30"/>
    </location>
</feature>
<evidence type="ECO:0000313" key="10">
    <source>
        <dbReference type="Proteomes" id="UP001324634"/>
    </source>
</evidence>
<evidence type="ECO:0000259" key="8">
    <source>
        <dbReference type="PROSITE" id="PS50109"/>
    </source>
</evidence>
<dbReference type="InterPro" id="IPR036097">
    <property type="entry name" value="HisK_dim/P_sf"/>
</dbReference>
<evidence type="ECO:0000256" key="5">
    <source>
        <dbReference type="ARBA" id="ARBA00022777"/>
    </source>
</evidence>
<reference evidence="9 10" key="1">
    <citation type="submission" date="2023-11" db="EMBL/GenBank/DDBJ databases">
        <title>Peredibacter starrii A3.12.</title>
        <authorList>
            <person name="Mitchell R.J."/>
        </authorList>
    </citation>
    <scope>NUCLEOTIDE SEQUENCE [LARGE SCALE GENOMIC DNA]</scope>
    <source>
        <strain evidence="9 10">A3.12</strain>
    </source>
</reference>
<keyword evidence="7" id="KW-0812">Transmembrane</keyword>
<dbReference type="Gene3D" id="1.10.287.130">
    <property type="match status" value="1"/>
</dbReference>
<dbReference type="GO" id="GO:0005886">
    <property type="term" value="C:plasma membrane"/>
    <property type="evidence" value="ECO:0007669"/>
    <property type="project" value="TreeGrafter"/>
</dbReference>
<gene>
    <name evidence="9" type="ORF">SOO65_15160</name>
</gene>
<dbReference type="Proteomes" id="UP001324634">
    <property type="component" value="Chromosome"/>
</dbReference>
<dbReference type="SMART" id="SM00387">
    <property type="entry name" value="HATPase_c"/>
    <property type="match status" value="1"/>
</dbReference>
<evidence type="ECO:0000256" key="2">
    <source>
        <dbReference type="ARBA" id="ARBA00012438"/>
    </source>
</evidence>
<dbReference type="InterPro" id="IPR050351">
    <property type="entry name" value="BphY/WalK/GraS-like"/>
</dbReference>
<evidence type="ECO:0000313" key="9">
    <source>
        <dbReference type="EMBL" id="WPU64034.1"/>
    </source>
</evidence>
<dbReference type="PANTHER" id="PTHR45453">
    <property type="entry name" value="PHOSPHATE REGULON SENSOR PROTEIN PHOR"/>
    <property type="match status" value="1"/>
</dbReference>
<dbReference type="Pfam" id="PF00512">
    <property type="entry name" value="HisKA"/>
    <property type="match status" value="1"/>
</dbReference>
<dbReference type="EC" id="2.7.13.3" evidence="2"/>
<keyword evidence="6" id="KW-0902">Two-component regulatory system</keyword>
<dbReference type="RefSeq" id="WP_321391973.1">
    <property type="nucleotide sequence ID" value="NZ_CP139487.1"/>
</dbReference>
<name>A0AAX4HL94_9BACT</name>
<dbReference type="SUPFAM" id="SSF47384">
    <property type="entry name" value="Homodimeric domain of signal transducing histidine kinase"/>
    <property type="match status" value="1"/>
</dbReference>
<dbReference type="KEGG" id="psti:SOO65_15160"/>
<evidence type="ECO:0000256" key="6">
    <source>
        <dbReference type="ARBA" id="ARBA00023012"/>
    </source>
</evidence>
<dbReference type="GO" id="GO:0004721">
    <property type="term" value="F:phosphoprotein phosphatase activity"/>
    <property type="evidence" value="ECO:0007669"/>
    <property type="project" value="TreeGrafter"/>
</dbReference>
<dbReference type="AlphaFoldDB" id="A0AAX4HL94"/>
<evidence type="ECO:0000256" key="7">
    <source>
        <dbReference type="SAM" id="Phobius"/>
    </source>
</evidence>
<feature type="domain" description="Histidine kinase" evidence="8">
    <location>
        <begin position="95"/>
        <end position="304"/>
    </location>
</feature>
<dbReference type="SMART" id="SM00388">
    <property type="entry name" value="HisKA"/>
    <property type="match status" value="1"/>
</dbReference>